<proteinExistence type="predicted"/>
<comment type="caution">
    <text evidence="1">The sequence shown here is derived from an EMBL/GenBank/DDBJ whole genome shotgun (WGS) entry which is preliminary data.</text>
</comment>
<protein>
    <submittedName>
        <fullName evidence="1">Uncharacterized protein</fullName>
    </submittedName>
</protein>
<name>A0AA88GD17_NAELO</name>
<dbReference type="AlphaFoldDB" id="A0AA88GD17"/>
<accession>A0AA88GD17</accession>
<gene>
    <name evidence="1" type="ORF">C9374_009938</name>
</gene>
<evidence type="ECO:0000313" key="2">
    <source>
        <dbReference type="Proteomes" id="UP000816034"/>
    </source>
</evidence>
<keyword evidence="2" id="KW-1185">Reference proteome</keyword>
<evidence type="ECO:0000313" key="1">
    <source>
        <dbReference type="EMBL" id="KAG2375315.1"/>
    </source>
</evidence>
<dbReference type="EMBL" id="PYSW02000039">
    <property type="protein sequence ID" value="KAG2375315.1"/>
    <property type="molecule type" value="Genomic_DNA"/>
</dbReference>
<reference evidence="1 2" key="1">
    <citation type="journal article" date="2018" name="BMC Genomics">
        <title>The genome of Naegleria lovaniensis, the basis for a comparative approach to unravel pathogenicity factors of the human pathogenic amoeba N. fowleri.</title>
        <authorList>
            <person name="Liechti N."/>
            <person name="Schurch N."/>
            <person name="Bruggmann R."/>
            <person name="Wittwer M."/>
        </authorList>
    </citation>
    <scope>NUCLEOTIDE SEQUENCE [LARGE SCALE GENOMIC DNA]</scope>
    <source>
        <strain evidence="1 2">ATCC 30569</strain>
    </source>
</reference>
<dbReference type="Proteomes" id="UP000816034">
    <property type="component" value="Unassembled WGS sequence"/>
</dbReference>
<sequence>MNGIIIISSKIGTPIWSREYVHSFGLVGNSSSGLTSEDHLVENGNSLGIRDGTHGVVGDASSLIGKTQHISEMSLSGLLYALKLNSEMCFKESYGNEESTILPYTDQPLVISEESSTFNNRNELLLKNFTFGENVLCFQEEFDSDVFCVGFFKKSFLMTSVMGSLGCEDQEVEFGHQITKAICDRFCTLYGKKLAGSVRKSFKGFIPHLCTIYRQVVTDILKQMVCDCSCCEFQIEWIYACYDSTSLLTQSNEPLVQAQNVNSTEKSQKAKKKKKTSVAINPHNSCELSYMSRIGPMQWIVTNDSISNNVNHSQIFPLINQALTSYSNSLKILGQIESCSESQMKVRLTKLDTNTSQSNTEYYIFRKSSTIMCFPLRSNIQDHHNNLQHVVQAHLYRLESFLQSAQPDLILSPQKSISNILNL</sequence>
<dbReference type="GeneID" id="68102392"/>
<organism evidence="1 2">
    <name type="scientific">Naegleria lovaniensis</name>
    <name type="common">Amoeba</name>
    <dbReference type="NCBI Taxonomy" id="51637"/>
    <lineage>
        <taxon>Eukaryota</taxon>
        <taxon>Discoba</taxon>
        <taxon>Heterolobosea</taxon>
        <taxon>Tetramitia</taxon>
        <taxon>Eutetramitia</taxon>
        <taxon>Vahlkampfiidae</taxon>
        <taxon>Naegleria</taxon>
    </lineage>
</organism>
<dbReference type="RefSeq" id="XP_044544489.1">
    <property type="nucleotide sequence ID" value="XM_044700180.1"/>
</dbReference>